<dbReference type="AlphaFoldDB" id="A0A7W6Q8R9"/>
<evidence type="ECO:0000313" key="5">
    <source>
        <dbReference type="EMBL" id="MBB4192274.1"/>
    </source>
</evidence>
<evidence type="ECO:0000256" key="3">
    <source>
        <dbReference type="ARBA" id="ARBA00022801"/>
    </source>
</evidence>
<evidence type="ECO:0000256" key="2">
    <source>
        <dbReference type="ARBA" id="ARBA00022797"/>
    </source>
</evidence>
<accession>A0A7W6Q8R9</accession>
<dbReference type="SUPFAM" id="SSF53474">
    <property type="entry name" value="alpha/beta-Hydrolases"/>
    <property type="match status" value="1"/>
</dbReference>
<protein>
    <submittedName>
        <fullName evidence="5">Pimeloyl-ACP methyl ester carboxylesterase</fullName>
    </submittedName>
</protein>
<dbReference type="InterPro" id="IPR029058">
    <property type="entry name" value="AB_hydrolase_fold"/>
</dbReference>
<gene>
    <name evidence="5" type="ORF">GGD53_002431</name>
</gene>
<sequence length="505" mass="55326">MTAIPEVSKSRPLLGRAIALAVGALITVSYVQSARAEEAGVPTAQTRPASDESIRPFRIHVDQSQLDDLKRRIAETRWPDKETVGGISQGIQLARVQDLVRYWGVDYDWRKAEEQLNSLPQFVTTIDGVDIQFIHVRSRHPNALPVILTHGWPGSIFEFIKTIGPLTDPTAYSGKPEDAFDVIIPSIPGYGFSGRPTDQGWGPDRVARAWDVLVKRLGYTRYVSQGGDHGSVISDALARQAPQGLLAIHLNMPATVPGDLMRGINSGDAAPAGLSTAEKGAYDSLSAFFGRNAAYGAMMVTRPQTIGYSLSDSPSGLASWIYEKFVQWSDSDGVPERVLTRDEMLNDITLYWLTNTGASSSRFYWENNNNNFSSETQKTKEIKIPVGISVFRKKSTRRRRAGADRLILPSSTTIRWSGADILLPGSSLNCLRKNCGLRSNPFANSAFVPARLPSGPRYVISTSDDPGGFAFSGVQRHASVAPGGWWSAPAREPRLPACRLRCKRP</sequence>
<reference evidence="5 6" key="1">
    <citation type="submission" date="2020-08" db="EMBL/GenBank/DDBJ databases">
        <title>Genomic Encyclopedia of Type Strains, Phase IV (KMG-V): Genome sequencing to study the core and pangenomes of soil and plant-associated prokaryotes.</title>
        <authorList>
            <person name="Whitman W."/>
        </authorList>
    </citation>
    <scope>NUCLEOTIDE SEQUENCE [LARGE SCALE GENOMIC DNA]</scope>
    <source>
        <strain evidence="5 6">SEMIA 4074</strain>
    </source>
</reference>
<dbReference type="EMBL" id="JACIFV010000006">
    <property type="protein sequence ID" value="MBB4192274.1"/>
    <property type="molecule type" value="Genomic_DNA"/>
</dbReference>
<proteinExistence type="inferred from homology"/>
<dbReference type="Gene3D" id="3.40.50.1820">
    <property type="entry name" value="alpha/beta hydrolase"/>
    <property type="match status" value="1"/>
</dbReference>
<comment type="caution">
    <text evidence="5">The sequence shown here is derived from an EMBL/GenBank/DDBJ whole genome shotgun (WGS) entry which is preliminary data.</text>
</comment>
<dbReference type="PANTHER" id="PTHR21661">
    <property type="entry name" value="EPOXIDE HYDROLASE 1-RELATED"/>
    <property type="match status" value="1"/>
</dbReference>
<feature type="domain" description="Epoxide hydrolase N-terminal" evidence="4">
    <location>
        <begin position="54"/>
        <end position="159"/>
    </location>
</feature>
<dbReference type="Proteomes" id="UP000524492">
    <property type="component" value="Unassembled WGS sequence"/>
</dbReference>
<name>A0A7W6Q8R9_9HYPH</name>
<dbReference type="InterPro" id="IPR010497">
    <property type="entry name" value="Epoxide_hydro_N"/>
</dbReference>
<evidence type="ECO:0000313" key="6">
    <source>
        <dbReference type="Proteomes" id="UP000524492"/>
    </source>
</evidence>
<evidence type="ECO:0000259" key="4">
    <source>
        <dbReference type="Pfam" id="PF06441"/>
    </source>
</evidence>
<organism evidence="5 6">
    <name type="scientific">Rhizobium aethiopicum</name>
    <dbReference type="NCBI Taxonomy" id="1138170"/>
    <lineage>
        <taxon>Bacteria</taxon>
        <taxon>Pseudomonadati</taxon>
        <taxon>Pseudomonadota</taxon>
        <taxon>Alphaproteobacteria</taxon>
        <taxon>Hyphomicrobiales</taxon>
        <taxon>Rhizobiaceae</taxon>
        <taxon>Rhizobium/Agrobacterium group</taxon>
        <taxon>Rhizobium</taxon>
    </lineage>
</organism>
<keyword evidence="3" id="KW-0378">Hydrolase</keyword>
<comment type="similarity">
    <text evidence="1">Belongs to the peptidase S33 family.</text>
</comment>
<evidence type="ECO:0000256" key="1">
    <source>
        <dbReference type="ARBA" id="ARBA00010088"/>
    </source>
</evidence>
<dbReference type="PANTHER" id="PTHR21661:SF35">
    <property type="entry name" value="EPOXIDE HYDROLASE"/>
    <property type="match status" value="1"/>
</dbReference>
<keyword evidence="6" id="KW-1185">Reference proteome</keyword>
<dbReference type="Pfam" id="PF06441">
    <property type="entry name" value="EHN"/>
    <property type="match status" value="1"/>
</dbReference>
<dbReference type="GO" id="GO:0004301">
    <property type="term" value="F:epoxide hydrolase activity"/>
    <property type="evidence" value="ECO:0007669"/>
    <property type="project" value="TreeGrafter"/>
</dbReference>
<dbReference type="GO" id="GO:0097176">
    <property type="term" value="P:epoxide metabolic process"/>
    <property type="evidence" value="ECO:0007669"/>
    <property type="project" value="TreeGrafter"/>
</dbReference>
<keyword evidence="2" id="KW-0058">Aromatic hydrocarbons catabolism</keyword>